<evidence type="ECO:0000313" key="4">
    <source>
        <dbReference type="Proteomes" id="UP000007798"/>
    </source>
</evidence>
<name>B4NE34_DROWI</name>
<evidence type="ECO:0000256" key="1">
    <source>
        <dbReference type="SAM" id="MobiDB-lite"/>
    </source>
</evidence>
<dbReference type="Proteomes" id="UP000007798">
    <property type="component" value="Unassembled WGS sequence"/>
</dbReference>
<dbReference type="eggNOG" id="ENOG502TCI4">
    <property type="taxonomic scope" value="Eukaryota"/>
</dbReference>
<dbReference type="STRING" id="7260.B4NE34"/>
<dbReference type="InParanoid" id="B4NE34"/>
<accession>B4NE34</accession>
<feature type="compositionally biased region" description="Low complexity" evidence="1">
    <location>
        <begin position="110"/>
        <end position="159"/>
    </location>
</feature>
<evidence type="ECO:0000256" key="2">
    <source>
        <dbReference type="SAM" id="SignalP"/>
    </source>
</evidence>
<dbReference type="AlphaFoldDB" id="B4NE34"/>
<dbReference type="KEGG" id="dwi:6649014"/>
<keyword evidence="4" id="KW-1185">Reference proteome</keyword>
<evidence type="ECO:0000313" key="3">
    <source>
        <dbReference type="EMBL" id="EDW82003.2"/>
    </source>
</evidence>
<dbReference type="HOGENOM" id="CLU_1306042_0_0_1"/>
<feature type="region of interest" description="Disordered" evidence="1">
    <location>
        <begin position="105"/>
        <end position="221"/>
    </location>
</feature>
<dbReference type="OrthoDB" id="7743965at2759"/>
<dbReference type="EMBL" id="CH964239">
    <property type="protein sequence ID" value="EDW82003.2"/>
    <property type="molecule type" value="Genomic_DNA"/>
</dbReference>
<protein>
    <submittedName>
        <fullName evidence="3">Uncharacterized protein</fullName>
    </submittedName>
</protein>
<feature type="compositionally biased region" description="Polar residues" evidence="1">
    <location>
        <begin position="211"/>
        <end position="221"/>
    </location>
</feature>
<feature type="signal peptide" evidence="2">
    <location>
        <begin position="1"/>
        <end position="24"/>
    </location>
</feature>
<reference evidence="3 4" key="1">
    <citation type="journal article" date="2007" name="Nature">
        <title>Evolution of genes and genomes on the Drosophila phylogeny.</title>
        <authorList>
            <consortium name="Drosophila 12 Genomes Consortium"/>
            <person name="Clark A.G."/>
            <person name="Eisen M.B."/>
            <person name="Smith D.R."/>
            <person name="Bergman C.M."/>
            <person name="Oliver B."/>
            <person name="Markow T.A."/>
            <person name="Kaufman T.C."/>
            <person name="Kellis M."/>
            <person name="Gelbart W."/>
            <person name="Iyer V.N."/>
            <person name="Pollard D.A."/>
            <person name="Sackton T.B."/>
            <person name="Larracuente A.M."/>
            <person name="Singh N.D."/>
            <person name="Abad J.P."/>
            <person name="Abt D.N."/>
            <person name="Adryan B."/>
            <person name="Aguade M."/>
            <person name="Akashi H."/>
            <person name="Anderson W.W."/>
            <person name="Aquadro C.F."/>
            <person name="Ardell D.H."/>
            <person name="Arguello R."/>
            <person name="Artieri C.G."/>
            <person name="Barbash D.A."/>
            <person name="Barker D."/>
            <person name="Barsanti P."/>
            <person name="Batterham P."/>
            <person name="Batzoglou S."/>
            <person name="Begun D."/>
            <person name="Bhutkar A."/>
            <person name="Blanco E."/>
            <person name="Bosak S.A."/>
            <person name="Bradley R.K."/>
            <person name="Brand A.D."/>
            <person name="Brent M.R."/>
            <person name="Brooks A.N."/>
            <person name="Brown R.H."/>
            <person name="Butlin R.K."/>
            <person name="Caggese C."/>
            <person name="Calvi B.R."/>
            <person name="Bernardo de Carvalho A."/>
            <person name="Caspi A."/>
            <person name="Castrezana S."/>
            <person name="Celniker S.E."/>
            <person name="Chang J.L."/>
            <person name="Chapple C."/>
            <person name="Chatterji S."/>
            <person name="Chinwalla A."/>
            <person name="Civetta A."/>
            <person name="Clifton S.W."/>
            <person name="Comeron J.M."/>
            <person name="Costello J.C."/>
            <person name="Coyne J.A."/>
            <person name="Daub J."/>
            <person name="David R.G."/>
            <person name="Delcher A.L."/>
            <person name="Delehaunty K."/>
            <person name="Do C.B."/>
            <person name="Ebling H."/>
            <person name="Edwards K."/>
            <person name="Eickbush T."/>
            <person name="Evans J.D."/>
            <person name="Filipski A."/>
            <person name="Findeiss S."/>
            <person name="Freyhult E."/>
            <person name="Fulton L."/>
            <person name="Fulton R."/>
            <person name="Garcia A.C."/>
            <person name="Gardiner A."/>
            <person name="Garfield D.A."/>
            <person name="Garvin B.E."/>
            <person name="Gibson G."/>
            <person name="Gilbert D."/>
            <person name="Gnerre S."/>
            <person name="Godfrey J."/>
            <person name="Good R."/>
            <person name="Gotea V."/>
            <person name="Gravely B."/>
            <person name="Greenberg A.J."/>
            <person name="Griffiths-Jones S."/>
            <person name="Gross S."/>
            <person name="Guigo R."/>
            <person name="Gustafson E.A."/>
            <person name="Haerty W."/>
            <person name="Hahn M.W."/>
            <person name="Halligan D.L."/>
            <person name="Halpern A.L."/>
            <person name="Halter G.M."/>
            <person name="Han M.V."/>
            <person name="Heger A."/>
            <person name="Hillier L."/>
            <person name="Hinrichs A.S."/>
            <person name="Holmes I."/>
            <person name="Hoskins R.A."/>
            <person name="Hubisz M.J."/>
            <person name="Hultmark D."/>
            <person name="Huntley M.A."/>
            <person name="Jaffe D.B."/>
            <person name="Jagadeeshan S."/>
            <person name="Jeck W.R."/>
            <person name="Johnson J."/>
            <person name="Jones C.D."/>
            <person name="Jordan W.C."/>
            <person name="Karpen G.H."/>
            <person name="Kataoka E."/>
            <person name="Keightley P.D."/>
            <person name="Kheradpour P."/>
            <person name="Kirkness E.F."/>
            <person name="Koerich L.B."/>
            <person name="Kristiansen K."/>
            <person name="Kudrna D."/>
            <person name="Kulathinal R.J."/>
            <person name="Kumar S."/>
            <person name="Kwok R."/>
            <person name="Lander E."/>
            <person name="Langley C.H."/>
            <person name="Lapoint R."/>
            <person name="Lazzaro B.P."/>
            <person name="Lee S.J."/>
            <person name="Levesque L."/>
            <person name="Li R."/>
            <person name="Lin C.F."/>
            <person name="Lin M.F."/>
            <person name="Lindblad-Toh K."/>
            <person name="Llopart A."/>
            <person name="Long M."/>
            <person name="Low L."/>
            <person name="Lozovsky E."/>
            <person name="Lu J."/>
            <person name="Luo M."/>
            <person name="Machado C.A."/>
            <person name="Makalowski W."/>
            <person name="Marzo M."/>
            <person name="Matsuda M."/>
            <person name="Matzkin L."/>
            <person name="McAllister B."/>
            <person name="McBride C.S."/>
            <person name="McKernan B."/>
            <person name="McKernan K."/>
            <person name="Mendez-Lago M."/>
            <person name="Minx P."/>
            <person name="Mollenhauer M.U."/>
            <person name="Montooth K."/>
            <person name="Mount S.M."/>
            <person name="Mu X."/>
            <person name="Myers E."/>
            <person name="Negre B."/>
            <person name="Newfeld S."/>
            <person name="Nielsen R."/>
            <person name="Noor M.A."/>
            <person name="O'Grady P."/>
            <person name="Pachter L."/>
            <person name="Papaceit M."/>
            <person name="Parisi M.J."/>
            <person name="Parisi M."/>
            <person name="Parts L."/>
            <person name="Pedersen J.S."/>
            <person name="Pesole G."/>
            <person name="Phillippy A.M."/>
            <person name="Ponting C.P."/>
            <person name="Pop M."/>
            <person name="Porcelli D."/>
            <person name="Powell J.R."/>
            <person name="Prohaska S."/>
            <person name="Pruitt K."/>
            <person name="Puig M."/>
            <person name="Quesneville H."/>
            <person name="Ram K.R."/>
            <person name="Rand D."/>
            <person name="Rasmussen M.D."/>
            <person name="Reed L.K."/>
            <person name="Reenan R."/>
            <person name="Reily A."/>
            <person name="Remington K.A."/>
            <person name="Rieger T.T."/>
            <person name="Ritchie M.G."/>
            <person name="Robin C."/>
            <person name="Rogers Y.H."/>
            <person name="Rohde C."/>
            <person name="Rozas J."/>
            <person name="Rubenfield M.J."/>
            <person name="Ruiz A."/>
            <person name="Russo S."/>
            <person name="Salzberg S.L."/>
            <person name="Sanchez-Gracia A."/>
            <person name="Saranga D.J."/>
            <person name="Sato H."/>
            <person name="Schaeffer S.W."/>
            <person name="Schatz M.C."/>
            <person name="Schlenke T."/>
            <person name="Schwartz R."/>
            <person name="Segarra C."/>
            <person name="Singh R.S."/>
            <person name="Sirot L."/>
            <person name="Sirota M."/>
            <person name="Sisneros N.B."/>
            <person name="Smith C.D."/>
            <person name="Smith T.F."/>
            <person name="Spieth J."/>
            <person name="Stage D.E."/>
            <person name="Stark A."/>
            <person name="Stephan W."/>
            <person name="Strausberg R.L."/>
            <person name="Strempel S."/>
            <person name="Sturgill D."/>
            <person name="Sutton G."/>
            <person name="Sutton G.G."/>
            <person name="Tao W."/>
            <person name="Teichmann S."/>
            <person name="Tobari Y.N."/>
            <person name="Tomimura Y."/>
            <person name="Tsolas J.M."/>
            <person name="Valente V.L."/>
            <person name="Venter E."/>
            <person name="Venter J.C."/>
            <person name="Vicario S."/>
            <person name="Vieira F.G."/>
            <person name="Vilella A.J."/>
            <person name="Villasante A."/>
            <person name="Walenz B."/>
            <person name="Wang J."/>
            <person name="Wasserman M."/>
            <person name="Watts T."/>
            <person name="Wilson D."/>
            <person name="Wilson R.K."/>
            <person name="Wing R.A."/>
            <person name="Wolfner M.F."/>
            <person name="Wong A."/>
            <person name="Wong G.K."/>
            <person name="Wu C.I."/>
            <person name="Wu G."/>
            <person name="Yamamoto D."/>
            <person name="Yang H.P."/>
            <person name="Yang S.P."/>
            <person name="Yorke J.A."/>
            <person name="Yoshida K."/>
            <person name="Zdobnov E."/>
            <person name="Zhang P."/>
            <person name="Zhang Y."/>
            <person name="Zimin A.V."/>
            <person name="Baldwin J."/>
            <person name="Abdouelleil A."/>
            <person name="Abdulkadir J."/>
            <person name="Abebe A."/>
            <person name="Abera B."/>
            <person name="Abreu J."/>
            <person name="Acer S.C."/>
            <person name="Aftuck L."/>
            <person name="Alexander A."/>
            <person name="An P."/>
            <person name="Anderson E."/>
            <person name="Anderson S."/>
            <person name="Arachi H."/>
            <person name="Azer M."/>
            <person name="Bachantsang P."/>
            <person name="Barry A."/>
            <person name="Bayul T."/>
            <person name="Berlin A."/>
            <person name="Bessette D."/>
            <person name="Bloom T."/>
            <person name="Blye J."/>
            <person name="Boguslavskiy L."/>
            <person name="Bonnet C."/>
            <person name="Boukhgalter B."/>
            <person name="Bourzgui I."/>
            <person name="Brown A."/>
            <person name="Cahill P."/>
            <person name="Channer S."/>
            <person name="Cheshatsang Y."/>
            <person name="Chuda L."/>
            <person name="Citroen M."/>
            <person name="Collymore A."/>
            <person name="Cooke P."/>
            <person name="Costello M."/>
            <person name="D'Aco K."/>
            <person name="Daza R."/>
            <person name="De Haan G."/>
            <person name="DeGray S."/>
            <person name="DeMaso C."/>
            <person name="Dhargay N."/>
            <person name="Dooley K."/>
            <person name="Dooley E."/>
            <person name="Doricent M."/>
            <person name="Dorje P."/>
            <person name="Dorjee K."/>
            <person name="Dupes A."/>
            <person name="Elong R."/>
            <person name="Falk J."/>
            <person name="Farina A."/>
            <person name="Faro S."/>
            <person name="Ferguson D."/>
            <person name="Fisher S."/>
            <person name="Foley C.D."/>
            <person name="Franke A."/>
            <person name="Friedrich D."/>
            <person name="Gadbois L."/>
            <person name="Gearin G."/>
            <person name="Gearin C.R."/>
            <person name="Giannoukos G."/>
            <person name="Goode T."/>
            <person name="Graham J."/>
            <person name="Grandbois E."/>
            <person name="Grewal S."/>
            <person name="Gyaltsen K."/>
            <person name="Hafez N."/>
            <person name="Hagos B."/>
            <person name="Hall J."/>
            <person name="Henson C."/>
            <person name="Hollinger A."/>
            <person name="Honan T."/>
            <person name="Huard M.D."/>
            <person name="Hughes L."/>
            <person name="Hurhula B."/>
            <person name="Husby M.E."/>
            <person name="Kamat A."/>
            <person name="Kanga B."/>
            <person name="Kashin S."/>
            <person name="Khazanovich D."/>
            <person name="Kisner P."/>
            <person name="Lance K."/>
            <person name="Lara M."/>
            <person name="Lee W."/>
            <person name="Lennon N."/>
            <person name="Letendre F."/>
            <person name="LeVine R."/>
            <person name="Lipovsky A."/>
            <person name="Liu X."/>
            <person name="Liu J."/>
            <person name="Liu S."/>
            <person name="Lokyitsang T."/>
            <person name="Lokyitsang Y."/>
            <person name="Lubonja R."/>
            <person name="Lui A."/>
            <person name="MacDonald P."/>
            <person name="Magnisalis V."/>
            <person name="Maru K."/>
            <person name="Matthews C."/>
            <person name="McCusker W."/>
            <person name="McDonough S."/>
            <person name="Mehta T."/>
            <person name="Meldrim J."/>
            <person name="Meneus L."/>
            <person name="Mihai O."/>
            <person name="Mihalev A."/>
            <person name="Mihova T."/>
            <person name="Mittelman R."/>
            <person name="Mlenga V."/>
            <person name="Montmayeur A."/>
            <person name="Mulrain L."/>
            <person name="Navidi A."/>
            <person name="Naylor J."/>
            <person name="Negash T."/>
            <person name="Nguyen T."/>
            <person name="Nguyen N."/>
            <person name="Nicol R."/>
            <person name="Norbu C."/>
            <person name="Norbu N."/>
            <person name="Novod N."/>
            <person name="O'Neill B."/>
            <person name="Osman S."/>
            <person name="Markiewicz E."/>
            <person name="Oyono O.L."/>
            <person name="Patti C."/>
            <person name="Phunkhang P."/>
            <person name="Pierre F."/>
            <person name="Priest M."/>
            <person name="Raghuraman S."/>
            <person name="Rege F."/>
            <person name="Reyes R."/>
            <person name="Rise C."/>
            <person name="Rogov P."/>
            <person name="Ross K."/>
            <person name="Ryan E."/>
            <person name="Settipalli S."/>
            <person name="Shea T."/>
            <person name="Sherpa N."/>
            <person name="Shi L."/>
            <person name="Shih D."/>
            <person name="Sparrow T."/>
            <person name="Spaulding J."/>
            <person name="Stalker J."/>
            <person name="Stange-Thomann N."/>
            <person name="Stavropoulos S."/>
            <person name="Stone C."/>
            <person name="Strader C."/>
            <person name="Tesfaye S."/>
            <person name="Thomson T."/>
            <person name="Thoulutsang Y."/>
            <person name="Thoulutsang D."/>
            <person name="Topham K."/>
            <person name="Topping I."/>
            <person name="Tsamla T."/>
            <person name="Vassiliev H."/>
            <person name="Vo A."/>
            <person name="Wangchuk T."/>
            <person name="Wangdi T."/>
            <person name="Weiand M."/>
            <person name="Wilkinson J."/>
            <person name="Wilson A."/>
            <person name="Yadav S."/>
            <person name="Young G."/>
            <person name="Yu Q."/>
            <person name="Zembek L."/>
            <person name="Zhong D."/>
            <person name="Zimmer A."/>
            <person name="Zwirko Z."/>
            <person name="Jaffe D.B."/>
            <person name="Alvarez P."/>
            <person name="Brockman W."/>
            <person name="Butler J."/>
            <person name="Chin C."/>
            <person name="Gnerre S."/>
            <person name="Grabherr M."/>
            <person name="Kleber M."/>
            <person name="Mauceli E."/>
            <person name="MacCallum I."/>
        </authorList>
    </citation>
    <scope>NUCLEOTIDE SEQUENCE [LARGE SCALE GENOMIC DNA]</scope>
    <source>
        <strain evidence="4">Tucson 14030-0811.24</strain>
    </source>
</reference>
<proteinExistence type="predicted"/>
<keyword evidence="2" id="KW-0732">Signal</keyword>
<sequence length="221" mass="24427">MGNVWLSLMATCILFGCAIELIQAAALRPLETSDGIPANPVAYKRWVRRRPSPHDPTLSVYEVRHVYFVRRSTTPKPKPVIELNDEDMDLQIRCDFQPTLPECNVIHHGSSSSSTTSTTSTTTTTTTRTTIPSTSTTTTPSTTTTTTDLPFLPTLPSTLEPNEETESVTDELVPIDPDEYSDEATEEYNDDGSGEHEDDATSRFIGPNDVSFKNNENELNV</sequence>
<organism evidence="3 4">
    <name type="scientific">Drosophila willistoni</name>
    <name type="common">Fruit fly</name>
    <dbReference type="NCBI Taxonomy" id="7260"/>
    <lineage>
        <taxon>Eukaryota</taxon>
        <taxon>Metazoa</taxon>
        <taxon>Ecdysozoa</taxon>
        <taxon>Arthropoda</taxon>
        <taxon>Hexapoda</taxon>
        <taxon>Insecta</taxon>
        <taxon>Pterygota</taxon>
        <taxon>Neoptera</taxon>
        <taxon>Endopterygota</taxon>
        <taxon>Diptera</taxon>
        <taxon>Brachycera</taxon>
        <taxon>Muscomorpha</taxon>
        <taxon>Ephydroidea</taxon>
        <taxon>Drosophilidae</taxon>
        <taxon>Drosophila</taxon>
        <taxon>Sophophora</taxon>
    </lineage>
</organism>
<feature type="compositionally biased region" description="Acidic residues" evidence="1">
    <location>
        <begin position="176"/>
        <end position="192"/>
    </location>
</feature>
<gene>
    <name evidence="3" type="primary">Dwil\GK18848</name>
    <name evidence="3" type="ORF">Dwil_GK18848</name>
</gene>
<feature type="chain" id="PRO_5006458366" evidence="2">
    <location>
        <begin position="25"/>
        <end position="221"/>
    </location>
</feature>